<dbReference type="Gene3D" id="3.30.300.20">
    <property type="match status" value="1"/>
</dbReference>
<name>A0A399EZG2_9DEIN</name>
<dbReference type="SMART" id="SM00393">
    <property type="entry name" value="R3H"/>
    <property type="match status" value="1"/>
</dbReference>
<feature type="compositionally biased region" description="Low complexity" evidence="1">
    <location>
        <begin position="13"/>
        <end position="26"/>
    </location>
</feature>
<evidence type="ECO:0000313" key="3">
    <source>
        <dbReference type="EMBL" id="RIH89934.1"/>
    </source>
</evidence>
<dbReference type="PANTHER" id="PTHR35800">
    <property type="entry name" value="PROTEIN JAG"/>
    <property type="match status" value="1"/>
</dbReference>
<dbReference type="InterPro" id="IPR036867">
    <property type="entry name" value="R3H_dom_sf"/>
</dbReference>
<reference evidence="3 4" key="1">
    <citation type="submission" date="2018-08" db="EMBL/GenBank/DDBJ databases">
        <title>Meiothermus luteus KCTC 52599 genome sequencing project.</title>
        <authorList>
            <person name="Da Costa M.S."/>
            <person name="Albuquerque L."/>
            <person name="Raposo P."/>
            <person name="Froufe H.J.C."/>
            <person name="Barroso C.S."/>
            <person name="Egas C."/>
        </authorList>
    </citation>
    <scope>NUCLEOTIDE SEQUENCE [LARGE SCALE GENOMIC DNA]</scope>
    <source>
        <strain evidence="3 4">KCTC 52599</strain>
    </source>
</reference>
<accession>A0A399EZG2</accession>
<dbReference type="Proteomes" id="UP000265800">
    <property type="component" value="Unassembled WGS sequence"/>
</dbReference>
<dbReference type="PROSITE" id="PS51061">
    <property type="entry name" value="R3H"/>
    <property type="match status" value="1"/>
</dbReference>
<dbReference type="InterPro" id="IPR038008">
    <property type="entry name" value="Jag_KH"/>
</dbReference>
<dbReference type="AlphaFoldDB" id="A0A399EZG2"/>
<feature type="domain" description="R3H" evidence="2">
    <location>
        <begin position="125"/>
        <end position="191"/>
    </location>
</feature>
<gene>
    <name evidence="3" type="ORF">Mlute_00182</name>
</gene>
<dbReference type="EMBL" id="QWKZ01000003">
    <property type="protein sequence ID" value="RIH89934.1"/>
    <property type="molecule type" value="Genomic_DNA"/>
</dbReference>
<dbReference type="CDD" id="cd02644">
    <property type="entry name" value="R3H_jag"/>
    <property type="match status" value="1"/>
</dbReference>
<dbReference type="GO" id="GO:0003723">
    <property type="term" value="F:RNA binding"/>
    <property type="evidence" value="ECO:0007669"/>
    <property type="project" value="InterPro"/>
</dbReference>
<dbReference type="InterPro" id="IPR039247">
    <property type="entry name" value="KhpB"/>
</dbReference>
<dbReference type="RefSeq" id="WP_119358900.1">
    <property type="nucleotide sequence ID" value="NZ_QWKZ01000003.1"/>
</dbReference>
<dbReference type="InterPro" id="IPR001374">
    <property type="entry name" value="R3H_dom"/>
</dbReference>
<feature type="region of interest" description="Disordered" evidence="1">
    <location>
        <begin position="1"/>
        <end position="43"/>
    </location>
</feature>
<sequence>MDDKKRGLDDLLSDLGIGENEAAPEVVPREEEGPIVAPAPPQEDPKSVLENFLVGLLLRLDPAYSVDVQQQENLFRVEVLGGDSGRVIGREGRTLQSLEFLTNVVMAKHFGPAYRVVLDAAGYRRRNEERIRRLAADAALQVEMSGQPVELPPMRPSERRIIHVLLKQHPKVTTTSVGEGEARHVVVMPRAEAESSPEEP</sequence>
<dbReference type="InterPro" id="IPR015946">
    <property type="entry name" value="KH_dom-like_a/b"/>
</dbReference>
<dbReference type="CDD" id="cd02414">
    <property type="entry name" value="KH-II_Jag"/>
    <property type="match status" value="1"/>
</dbReference>
<dbReference type="Pfam" id="PF01424">
    <property type="entry name" value="R3H"/>
    <property type="match status" value="1"/>
</dbReference>
<dbReference type="Gene3D" id="3.30.1370.50">
    <property type="entry name" value="R3H-like domain"/>
    <property type="match status" value="1"/>
</dbReference>
<keyword evidence="4" id="KW-1185">Reference proteome</keyword>
<proteinExistence type="predicted"/>
<dbReference type="PANTHER" id="PTHR35800:SF1">
    <property type="entry name" value="RNA-BINDING PROTEIN KHPB"/>
    <property type="match status" value="1"/>
</dbReference>
<protein>
    <submittedName>
        <fullName evidence="3">R3H domain protein</fullName>
    </submittedName>
</protein>
<evidence type="ECO:0000259" key="2">
    <source>
        <dbReference type="PROSITE" id="PS51061"/>
    </source>
</evidence>
<evidence type="ECO:0000256" key="1">
    <source>
        <dbReference type="SAM" id="MobiDB-lite"/>
    </source>
</evidence>
<dbReference type="Pfam" id="PF13083">
    <property type="entry name" value="KH_KhpA-B"/>
    <property type="match status" value="1"/>
</dbReference>
<evidence type="ECO:0000313" key="4">
    <source>
        <dbReference type="Proteomes" id="UP000265800"/>
    </source>
</evidence>
<dbReference type="InterPro" id="IPR034079">
    <property type="entry name" value="R3H_KhpB"/>
</dbReference>
<organism evidence="3 4">
    <name type="scientific">Meiothermus luteus</name>
    <dbReference type="NCBI Taxonomy" id="2026184"/>
    <lineage>
        <taxon>Bacteria</taxon>
        <taxon>Thermotogati</taxon>
        <taxon>Deinococcota</taxon>
        <taxon>Deinococci</taxon>
        <taxon>Thermales</taxon>
        <taxon>Thermaceae</taxon>
        <taxon>Meiothermus</taxon>
    </lineage>
</organism>
<dbReference type="OrthoDB" id="9794483at2"/>
<comment type="caution">
    <text evidence="3">The sequence shown here is derived from an EMBL/GenBank/DDBJ whole genome shotgun (WGS) entry which is preliminary data.</text>
</comment>
<dbReference type="SUPFAM" id="SSF82708">
    <property type="entry name" value="R3H domain"/>
    <property type="match status" value="1"/>
</dbReference>